<proteinExistence type="predicted"/>
<dbReference type="AlphaFoldDB" id="A0AAE9Z9N4"/>
<name>A0AAE9Z9N4_9GAMM</name>
<accession>A0AAE9Z9N4</accession>
<sequence length="85" mass="9472">MKSKPIVLHKLTVLYQAAGLFAELCYCPAKLGIVSSFIQTGMTRLMSYAVENCHNSCQLMTAKAIHSGALKSVNRYQQVTEYRSQ</sequence>
<reference evidence="1 2" key="1">
    <citation type="journal article" date="2015" name="Genome Announc.">
        <title>Draft Genome Sequences of Marine Isolates of Thalassomonas viridans and Thalassomonas actiniarum.</title>
        <authorList>
            <person name="Olonade I."/>
            <person name="van Zyl L.J."/>
            <person name="Trindade M."/>
        </authorList>
    </citation>
    <scope>NUCLEOTIDE SEQUENCE [LARGE SCALE GENOMIC DNA]</scope>
    <source>
        <strain evidence="1 2">XOM25</strain>
    </source>
</reference>
<protein>
    <submittedName>
        <fullName evidence="1">Uncharacterized protein</fullName>
    </submittedName>
</protein>
<reference evidence="1 2" key="2">
    <citation type="journal article" date="2022" name="Mar. Drugs">
        <title>Bioassay-Guided Fractionation Leads to the Detection of Cholic Acid Generated by the Rare Thalassomonas sp.</title>
        <authorList>
            <person name="Pheiffer F."/>
            <person name="Schneider Y.K."/>
            <person name="Hansen E.H."/>
            <person name="Andersen J.H."/>
            <person name="Isaksson J."/>
            <person name="Busche T."/>
            <person name="R C."/>
            <person name="Kalinowski J."/>
            <person name="Zyl L.V."/>
            <person name="Trindade M."/>
        </authorList>
    </citation>
    <scope>NUCLEOTIDE SEQUENCE [LARGE SCALE GENOMIC DNA]</scope>
    <source>
        <strain evidence="1 2">XOM25</strain>
    </source>
</reference>
<dbReference type="RefSeq" id="WP_044838575.1">
    <property type="nucleotide sequence ID" value="NZ_CP059734.1"/>
</dbReference>
<dbReference type="EMBL" id="CP059734">
    <property type="protein sequence ID" value="WDE08600.1"/>
    <property type="molecule type" value="Genomic_DNA"/>
</dbReference>
<gene>
    <name evidence="1" type="ORF">SG34_032280</name>
</gene>
<evidence type="ECO:0000313" key="2">
    <source>
        <dbReference type="Proteomes" id="UP000032352"/>
    </source>
</evidence>
<organism evidence="1 2">
    <name type="scientific">Thalassomonas viridans</name>
    <dbReference type="NCBI Taxonomy" id="137584"/>
    <lineage>
        <taxon>Bacteria</taxon>
        <taxon>Pseudomonadati</taxon>
        <taxon>Pseudomonadota</taxon>
        <taxon>Gammaproteobacteria</taxon>
        <taxon>Alteromonadales</taxon>
        <taxon>Colwelliaceae</taxon>
        <taxon>Thalassomonas</taxon>
    </lineage>
</organism>
<evidence type="ECO:0000313" key="1">
    <source>
        <dbReference type="EMBL" id="WDE08600.1"/>
    </source>
</evidence>
<dbReference type="Proteomes" id="UP000032352">
    <property type="component" value="Chromosome pTvir"/>
</dbReference>
<dbReference type="KEGG" id="tvd:SG34_032280"/>
<keyword evidence="2" id="KW-1185">Reference proteome</keyword>